<feature type="domain" description="Sas10 C-terminal" evidence="5">
    <location>
        <begin position="443"/>
        <end position="515"/>
    </location>
</feature>
<dbReference type="InterPro" id="IPR018972">
    <property type="entry name" value="Sas10_C_dom"/>
</dbReference>
<protein>
    <recommendedName>
        <fullName evidence="5">Sas10 C-terminal domain-containing protein</fullName>
    </recommendedName>
</protein>
<reference evidence="6" key="2">
    <citation type="submission" date="2021-01" db="EMBL/GenBank/DDBJ databases">
        <authorList>
            <person name="Schikora-Tamarit M.A."/>
        </authorList>
    </citation>
    <scope>NUCLEOTIDE SEQUENCE</scope>
    <source>
        <strain evidence="6">CBS6075</strain>
    </source>
</reference>
<feature type="region of interest" description="Disordered" evidence="4">
    <location>
        <begin position="277"/>
        <end position="351"/>
    </location>
</feature>
<feature type="compositionally biased region" description="Acidic residues" evidence="4">
    <location>
        <begin position="63"/>
        <end position="84"/>
    </location>
</feature>
<feature type="region of interest" description="Disordered" evidence="4">
    <location>
        <begin position="1"/>
        <end position="107"/>
    </location>
</feature>
<comment type="subcellular location">
    <subcellularLocation>
        <location evidence="1">Nucleus</location>
    </subcellularLocation>
</comment>
<comment type="caution">
    <text evidence="6">The sequence shown here is derived from an EMBL/GenBank/DDBJ whole genome shotgun (WGS) entry which is preliminary data.</text>
</comment>
<dbReference type="OrthoDB" id="1924577at2759"/>
<dbReference type="GeneID" id="70237134"/>
<dbReference type="AlphaFoldDB" id="A0A9P8T2E7"/>
<evidence type="ECO:0000256" key="2">
    <source>
        <dbReference type="ARBA" id="ARBA00010979"/>
    </source>
</evidence>
<organism evidence="6 7">
    <name type="scientific">Ogataea philodendri</name>
    <dbReference type="NCBI Taxonomy" id="1378263"/>
    <lineage>
        <taxon>Eukaryota</taxon>
        <taxon>Fungi</taxon>
        <taxon>Dikarya</taxon>
        <taxon>Ascomycota</taxon>
        <taxon>Saccharomycotina</taxon>
        <taxon>Pichiomycetes</taxon>
        <taxon>Pichiales</taxon>
        <taxon>Pichiaceae</taxon>
        <taxon>Ogataea</taxon>
    </lineage>
</organism>
<dbReference type="PANTHER" id="PTHR13237">
    <property type="entry name" value="SOMETHING ABOUT SILENCING PROTEIN 10-RELATED"/>
    <property type="match status" value="1"/>
</dbReference>
<proteinExistence type="inferred from homology"/>
<accession>A0A9P8T2E7</accession>
<evidence type="ECO:0000259" key="5">
    <source>
        <dbReference type="Pfam" id="PF09368"/>
    </source>
</evidence>
<dbReference type="Proteomes" id="UP000769157">
    <property type="component" value="Unassembled WGS sequence"/>
</dbReference>
<evidence type="ECO:0000256" key="4">
    <source>
        <dbReference type="SAM" id="MobiDB-lite"/>
    </source>
</evidence>
<dbReference type="EMBL" id="JAEUBE010000366">
    <property type="protein sequence ID" value="KAH3663768.1"/>
    <property type="molecule type" value="Genomic_DNA"/>
</dbReference>
<name>A0A9P8T2E7_9ASCO</name>
<feature type="compositionally biased region" description="Acidic residues" evidence="4">
    <location>
        <begin position="277"/>
        <end position="296"/>
    </location>
</feature>
<dbReference type="GO" id="GO:0032040">
    <property type="term" value="C:small-subunit processome"/>
    <property type="evidence" value="ECO:0007669"/>
    <property type="project" value="TreeGrafter"/>
</dbReference>
<dbReference type="GO" id="GO:0000462">
    <property type="term" value="P:maturation of SSU-rRNA from tricistronic rRNA transcript (SSU-rRNA, 5.8S rRNA, LSU-rRNA)"/>
    <property type="evidence" value="ECO:0007669"/>
    <property type="project" value="TreeGrafter"/>
</dbReference>
<feature type="compositionally biased region" description="Basic and acidic residues" evidence="4">
    <location>
        <begin position="336"/>
        <end position="351"/>
    </location>
</feature>
<dbReference type="PANTHER" id="PTHR13237:SF8">
    <property type="entry name" value="SOMETHING ABOUT SILENCING PROTEIN 10"/>
    <property type="match status" value="1"/>
</dbReference>
<dbReference type="Pfam" id="PF09368">
    <property type="entry name" value="Sas10"/>
    <property type="match status" value="1"/>
</dbReference>
<reference evidence="6" key="1">
    <citation type="journal article" date="2021" name="Open Biol.">
        <title>Shared evolutionary footprints suggest mitochondrial oxidative damage underlies multiple complex I losses in fungi.</title>
        <authorList>
            <person name="Schikora-Tamarit M.A."/>
            <person name="Marcet-Houben M."/>
            <person name="Nosek J."/>
            <person name="Gabaldon T."/>
        </authorList>
    </citation>
    <scope>NUCLEOTIDE SEQUENCE</scope>
    <source>
        <strain evidence="6">CBS6075</strain>
    </source>
</reference>
<evidence type="ECO:0000256" key="3">
    <source>
        <dbReference type="ARBA" id="ARBA00023242"/>
    </source>
</evidence>
<keyword evidence="7" id="KW-1185">Reference proteome</keyword>
<feature type="region of interest" description="Disordered" evidence="4">
    <location>
        <begin position="370"/>
        <end position="400"/>
    </location>
</feature>
<evidence type="ECO:0000256" key="1">
    <source>
        <dbReference type="ARBA" id="ARBA00004123"/>
    </source>
</evidence>
<feature type="compositionally biased region" description="Acidic residues" evidence="4">
    <location>
        <begin position="26"/>
        <end position="51"/>
    </location>
</feature>
<dbReference type="RefSeq" id="XP_046060104.1">
    <property type="nucleotide sequence ID" value="XM_046206327.1"/>
</dbReference>
<evidence type="ECO:0000313" key="6">
    <source>
        <dbReference type="EMBL" id="KAH3663768.1"/>
    </source>
</evidence>
<feature type="compositionally biased region" description="Acidic residues" evidence="4">
    <location>
        <begin position="1"/>
        <end position="11"/>
    </location>
</feature>
<keyword evidence="3" id="KW-0539">Nucleus</keyword>
<comment type="similarity">
    <text evidence="2">Belongs to the SAS10 family.</text>
</comment>
<feature type="region of interest" description="Disordered" evidence="4">
    <location>
        <begin position="456"/>
        <end position="477"/>
    </location>
</feature>
<evidence type="ECO:0000313" key="7">
    <source>
        <dbReference type="Proteomes" id="UP000769157"/>
    </source>
</evidence>
<gene>
    <name evidence="6" type="ORF">OGAPHI_005170</name>
</gene>
<sequence>MQQDPGLDEVDEFHAGKEQILFDQAGFEEPESEESEQEVLGLDEDDEEEEIERYKRQLTGHVDEEEEDYFGSEQEQEQEEDDVEGWGSRNDYYGGDNVEDQEDAKLMEQEALRIQKKHLEDLHMDDYMVDDDDEDWSKPDKSTEAVAETAKLDESNFPELMETQYPEFIPLLKEVETLTPVLEELDVQKKQSSEAELKFSALSVYLGTITTYFALFGSYLKSGEQFSMREEPIMTGILSAREVWRQAQKKRAKRQHESLVEEAETAPELIDQFDDALSDEEEDSKEVSSDEEEPDVLADRRVRRLRAVGPEELDEVDREEKKGRRRTLRFYTSKIDQQERKKDSKFQGDQDVPYKERLFERRLRLLEEARKRGDRANASAPGLELGAEDPEGDLDGSVANSYYAEVDSSKKSTKQQRKAAHELAKIAARDGKLAEIEETIGDSGKRAVNYQILKNRGLTPHRNKDNRNSRVKKRKKYAQAQKKLKSVRAVYTADRGAYVGETTGIKKNVSKSVKLH</sequence>